<dbReference type="EMBL" id="SIJB01000060">
    <property type="protein sequence ID" value="NBI31136.1"/>
    <property type="molecule type" value="Genomic_DNA"/>
</dbReference>
<evidence type="ECO:0000256" key="1">
    <source>
        <dbReference type="SAM" id="MobiDB-lite"/>
    </source>
</evidence>
<comment type="caution">
    <text evidence="3">The sequence shown here is derived from an EMBL/GenBank/DDBJ whole genome shotgun (WGS) entry which is preliminary data.</text>
</comment>
<name>A0A6N9Q8D4_9BACL</name>
<dbReference type="InterPro" id="IPR000408">
    <property type="entry name" value="Reg_chr_condens"/>
</dbReference>
<dbReference type="Gene3D" id="2.60.120.380">
    <property type="match status" value="1"/>
</dbReference>
<dbReference type="AlphaFoldDB" id="A0A6N9Q8D4"/>
<feature type="domain" description="Fibronectin type-III" evidence="2">
    <location>
        <begin position="474"/>
        <end position="561"/>
    </location>
</feature>
<dbReference type="PROSITE" id="PS50853">
    <property type="entry name" value="FN3"/>
    <property type="match status" value="4"/>
</dbReference>
<dbReference type="SUPFAM" id="SSF49265">
    <property type="entry name" value="Fibronectin type III"/>
    <property type="match status" value="2"/>
</dbReference>
<dbReference type="InterPro" id="IPR003961">
    <property type="entry name" value="FN3_dom"/>
</dbReference>
<dbReference type="OrthoDB" id="9804686at2"/>
<evidence type="ECO:0000313" key="3">
    <source>
        <dbReference type="EMBL" id="NBI31136.1"/>
    </source>
</evidence>
<evidence type="ECO:0000313" key="4">
    <source>
        <dbReference type="Proteomes" id="UP000448943"/>
    </source>
</evidence>
<organism evidence="3 4">
    <name type="scientific">Chengkuizengella marina</name>
    <dbReference type="NCBI Taxonomy" id="2507566"/>
    <lineage>
        <taxon>Bacteria</taxon>
        <taxon>Bacillati</taxon>
        <taxon>Bacillota</taxon>
        <taxon>Bacilli</taxon>
        <taxon>Bacillales</taxon>
        <taxon>Paenibacillaceae</taxon>
        <taxon>Chengkuizengella</taxon>
    </lineage>
</organism>
<feature type="domain" description="Fibronectin type-III" evidence="2">
    <location>
        <begin position="386"/>
        <end position="473"/>
    </location>
</feature>
<feature type="domain" description="Fibronectin type-III" evidence="2">
    <location>
        <begin position="562"/>
        <end position="653"/>
    </location>
</feature>
<feature type="domain" description="Fibronectin type-III" evidence="2">
    <location>
        <begin position="295"/>
        <end position="385"/>
    </location>
</feature>
<dbReference type="Pfam" id="PF13540">
    <property type="entry name" value="RCC1_2"/>
    <property type="match status" value="5"/>
</dbReference>
<dbReference type="CDD" id="cd00063">
    <property type="entry name" value="FN3"/>
    <property type="match status" value="4"/>
</dbReference>
<feature type="region of interest" description="Disordered" evidence="1">
    <location>
        <begin position="1"/>
        <end position="23"/>
    </location>
</feature>
<reference evidence="3 4" key="1">
    <citation type="submission" date="2019-01" db="EMBL/GenBank/DDBJ databases">
        <title>Chengkuizengella sp. nov., isolated from deep-sea sediment of East Pacific Ocean.</title>
        <authorList>
            <person name="Yang J."/>
            <person name="Lai Q."/>
            <person name="Shao Z."/>
        </authorList>
    </citation>
    <scope>NUCLEOTIDE SEQUENCE [LARGE SCALE GENOMIC DNA]</scope>
    <source>
        <strain evidence="3 4">YPA3-1-1</strain>
    </source>
</reference>
<dbReference type="InterPro" id="IPR013783">
    <property type="entry name" value="Ig-like_fold"/>
</dbReference>
<protein>
    <recommendedName>
        <fullName evidence="2">Fibronectin type-III domain-containing protein</fullName>
    </recommendedName>
</protein>
<dbReference type="Gene3D" id="2.130.10.30">
    <property type="entry name" value="Regulator of chromosome condensation 1/beta-lactamase-inhibitor protein II"/>
    <property type="match status" value="1"/>
</dbReference>
<dbReference type="SMART" id="SM00060">
    <property type="entry name" value="FN3"/>
    <property type="match status" value="4"/>
</dbReference>
<dbReference type="InterPro" id="IPR036116">
    <property type="entry name" value="FN3_sf"/>
</dbReference>
<dbReference type="SUPFAM" id="SSF50985">
    <property type="entry name" value="RCC1/BLIP-II"/>
    <property type="match status" value="1"/>
</dbReference>
<dbReference type="Gene3D" id="2.60.40.10">
    <property type="entry name" value="Immunoglobulins"/>
    <property type="match status" value="4"/>
</dbReference>
<gene>
    <name evidence="3" type="ORF">ERL59_19570</name>
</gene>
<accession>A0A6N9Q8D4</accession>
<dbReference type="PROSITE" id="PS00626">
    <property type="entry name" value="RCC1_2"/>
    <property type="match status" value="3"/>
</dbReference>
<dbReference type="InterPro" id="IPR009091">
    <property type="entry name" value="RCC1/BLIP-II"/>
</dbReference>
<evidence type="ECO:0000259" key="2">
    <source>
        <dbReference type="PROSITE" id="PS50853"/>
    </source>
</evidence>
<dbReference type="PANTHER" id="PTHR47135">
    <property type="entry name" value="FIBRONECTIN TYPE III DOMAIN-CONTAINING PROTEIN 7"/>
    <property type="match status" value="1"/>
</dbReference>
<sequence length="792" mass="84076">MTASTLSLTQEDDKQSNISTGGANTVGLKNDGSVVAVGYDKYGQTSGVSSWTDIVQVSAGQNHTAGLKSDGSVVAVGGAGDYGQISGVSSWTDIVQVSVGYFHTVGLKSDGSVVAVGTNDDFDYGQTSGVSSWTDIVQVSARHFNTVGLKSDGSVVAVGHDKYGGVSGVSSWTDIVQVSAGMYHTVGLKSDGSVVAVGYDHYGQTSGVSSWTDIVQVSAGSTHTVGLKSDGSVVAVGIDNNGEVSGVLSWTDIVEVSGGGYHTVGLRNDGSVVAVGIDDYGQTSGVSSWTDILSIPTPPTNVVATLNNSLISISWNEVVDSDYYTIKRSTTSGGPHTIIANEVTTTSYDDININNGTTYYYMVSAVNDVGESENSNEVSILTIPNAPSGFTAISGSSEVQLSWDDSIGAESYNIKRSTSVGGPYTIIVNDITKTSYTDTTVENGTTYYYVVSAVNSSGESENTNEVSVLTIPNAPSGFMAILGSSEVQLRWDASISAESYNIKRSTSVGGPYTIIVNDITKTSYTDTTVENGTTYYYVVSAVNSSGESENTNEVSATPVLAIPNTPTGFKAISGNQQVQLNWDESNGADSYTIKRAEESGGLYTTIASGIMTATYTDINVVNLTTYHYVVSAVNELGESENSIEVSAIPVDSTGIETYEPNNRFNSAYSIEYNETYDSYISSVIDQDFFQYTADHSGIDQLSFQTPIDANYDVYIYDGNQNLISMKGPNLSEELYFVEAGQTYYIVIFGIDGSSSESNYTFDVTPFQVNTEVEYHYEYDSNGNLIKITVTPQ</sequence>
<keyword evidence="4" id="KW-1185">Reference proteome</keyword>
<proteinExistence type="predicted"/>
<dbReference type="Proteomes" id="UP000448943">
    <property type="component" value="Unassembled WGS sequence"/>
</dbReference>